<gene>
    <name evidence="2" type="ORF">KI387_019195</name>
</gene>
<feature type="region of interest" description="Disordered" evidence="1">
    <location>
        <begin position="1"/>
        <end position="25"/>
    </location>
</feature>
<protein>
    <submittedName>
        <fullName evidence="2">Uncharacterized protein</fullName>
    </submittedName>
</protein>
<sequence length="104" mass="11898">KVGADEKLIEDSRNTGQEENDYSKRLGPLSRDIIPHLINIYTCIATPRDLEIYHPDATFEDFFVRAFGIKEIKSIHYSFPKLVYDGKILEYSVEENETSPGCGE</sequence>
<feature type="non-terminal residue" evidence="2">
    <location>
        <position position="1"/>
    </location>
</feature>
<comment type="caution">
    <text evidence="2">The sequence shown here is derived from an EMBL/GenBank/DDBJ whole genome shotgun (WGS) entry which is preliminary data.</text>
</comment>
<proteinExistence type="predicted"/>
<evidence type="ECO:0000313" key="2">
    <source>
        <dbReference type="EMBL" id="KAH9317426.1"/>
    </source>
</evidence>
<feature type="compositionally biased region" description="Basic and acidic residues" evidence="1">
    <location>
        <begin position="1"/>
        <end position="13"/>
    </location>
</feature>
<name>A0AA38G641_TAXCH</name>
<evidence type="ECO:0000256" key="1">
    <source>
        <dbReference type="SAM" id="MobiDB-lite"/>
    </source>
</evidence>
<dbReference type="PANTHER" id="PTHR34213">
    <property type="entry name" value="NUCLEAR TRANSPORT FACTOR 2 (NTF2) FAMILY PROTEIN"/>
    <property type="match status" value="1"/>
</dbReference>
<evidence type="ECO:0000313" key="3">
    <source>
        <dbReference type="Proteomes" id="UP000824469"/>
    </source>
</evidence>
<dbReference type="AlphaFoldDB" id="A0AA38G641"/>
<dbReference type="PANTHER" id="PTHR34213:SF2">
    <property type="entry name" value="NUCLEAR TRANSPORT FACTOR 2 (NTF2) FAMILY PROTEIN"/>
    <property type="match status" value="1"/>
</dbReference>
<reference evidence="2 3" key="1">
    <citation type="journal article" date="2021" name="Nat. Plants">
        <title>The Taxus genome provides insights into paclitaxel biosynthesis.</title>
        <authorList>
            <person name="Xiong X."/>
            <person name="Gou J."/>
            <person name="Liao Q."/>
            <person name="Li Y."/>
            <person name="Zhou Q."/>
            <person name="Bi G."/>
            <person name="Li C."/>
            <person name="Du R."/>
            <person name="Wang X."/>
            <person name="Sun T."/>
            <person name="Guo L."/>
            <person name="Liang H."/>
            <person name="Lu P."/>
            <person name="Wu Y."/>
            <person name="Zhang Z."/>
            <person name="Ro D.K."/>
            <person name="Shang Y."/>
            <person name="Huang S."/>
            <person name="Yan J."/>
        </authorList>
    </citation>
    <scope>NUCLEOTIDE SEQUENCE [LARGE SCALE GENOMIC DNA]</scope>
    <source>
        <strain evidence="2">Ta-2019</strain>
    </source>
</reference>
<dbReference type="Proteomes" id="UP000824469">
    <property type="component" value="Unassembled WGS sequence"/>
</dbReference>
<accession>A0AA38G641</accession>
<dbReference type="EMBL" id="JAHRHJ020000004">
    <property type="protein sequence ID" value="KAH9317426.1"/>
    <property type="molecule type" value="Genomic_DNA"/>
</dbReference>
<keyword evidence="3" id="KW-1185">Reference proteome</keyword>
<organism evidence="2 3">
    <name type="scientific">Taxus chinensis</name>
    <name type="common">Chinese yew</name>
    <name type="synonym">Taxus wallichiana var. chinensis</name>
    <dbReference type="NCBI Taxonomy" id="29808"/>
    <lineage>
        <taxon>Eukaryota</taxon>
        <taxon>Viridiplantae</taxon>
        <taxon>Streptophyta</taxon>
        <taxon>Embryophyta</taxon>
        <taxon>Tracheophyta</taxon>
        <taxon>Spermatophyta</taxon>
        <taxon>Pinopsida</taxon>
        <taxon>Pinidae</taxon>
        <taxon>Conifers II</taxon>
        <taxon>Cupressales</taxon>
        <taxon>Taxaceae</taxon>
        <taxon>Taxus</taxon>
    </lineage>
</organism>
<feature type="non-terminal residue" evidence="2">
    <location>
        <position position="104"/>
    </location>
</feature>